<feature type="signal peptide" evidence="6">
    <location>
        <begin position="1"/>
        <end position="23"/>
    </location>
</feature>
<protein>
    <submittedName>
        <fullName evidence="8">Cache domain-containing protein</fullName>
    </submittedName>
</protein>
<gene>
    <name evidence="8" type="ORF">RXV79_08550</name>
</gene>
<feature type="domain" description="Single Cache" evidence="7">
    <location>
        <begin position="21"/>
        <end position="104"/>
    </location>
</feature>
<evidence type="ECO:0000313" key="9">
    <source>
        <dbReference type="Proteomes" id="UP001303946"/>
    </source>
</evidence>
<evidence type="ECO:0000256" key="6">
    <source>
        <dbReference type="SAM" id="SignalP"/>
    </source>
</evidence>
<proteinExistence type="predicted"/>
<keyword evidence="9" id="KW-1185">Reference proteome</keyword>
<name>A0ABZ0D045_9BURK</name>
<keyword evidence="3" id="KW-0812">Transmembrane</keyword>
<comment type="subcellular location">
    <subcellularLocation>
        <location evidence="1">Cell membrane</location>
        <topology evidence="1">Multi-pass membrane protein</topology>
    </subcellularLocation>
</comment>
<keyword evidence="6" id="KW-0732">Signal</keyword>
<evidence type="ECO:0000256" key="5">
    <source>
        <dbReference type="ARBA" id="ARBA00023136"/>
    </source>
</evidence>
<evidence type="ECO:0000259" key="7">
    <source>
        <dbReference type="SMART" id="SM01049"/>
    </source>
</evidence>
<dbReference type="RefSeq" id="WP_316702999.1">
    <property type="nucleotide sequence ID" value="NZ_CP136336.1"/>
</dbReference>
<evidence type="ECO:0000256" key="2">
    <source>
        <dbReference type="ARBA" id="ARBA00022475"/>
    </source>
</evidence>
<evidence type="ECO:0000256" key="1">
    <source>
        <dbReference type="ARBA" id="ARBA00004651"/>
    </source>
</evidence>
<organism evidence="8 9">
    <name type="scientific">Piscinibacter gummiphilus</name>
    <dbReference type="NCBI Taxonomy" id="946333"/>
    <lineage>
        <taxon>Bacteria</taxon>
        <taxon>Pseudomonadati</taxon>
        <taxon>Pseudomonadota</taxon>
        <taxon>Betaproteobacteria</taxon>
        <taxon>Burkholderiales</taxon>
        <taxon>Sphaerotilaceae</taxon>
        <taxon>Piscinibacter</taxon>
    </lineage>
</organism>
<keyword evidence="2" id="KW-1003">Cell membrane</keyword>
<evidence type="ECO:0000313" key="8">
    <source>
        <dbReference type="EMBL" id="WOB10101.1"/>
    </source>
</evidence>
<dbReference type="SMART" id="SM01049">
    <property type="entry name" value="Cache_2"/>
    <property type="match status" value="1"/>
</dbReference>
<feature type="chain" id="PRO_5045819968" evidence="6">
    <location>
        <begin position="24"/>
        <end position="153"/>
    </location>
</feature>
<accession>A0ABZ0D045</accession>
<reference evidence="8 9" key="1">
    <citation type="submission" date="2023-10" db="EMBL/GenBank/DDBJ databases">
        <title>Bacteria for the degradation of biodegradable plastic PBAT(Polybutylene adipate terephthalate).</title>
        <authorList>
            <person name="Weon H.-Y."/>
            <person name="Yeon J."/>
        </authorList>
    </citation>
    <scope>NUCLEOTIDE SEQUENCE [LARGE SCALE GENOMIC DNA]</scope>
    <source>
        <strain evidence="8 9">SBD 7-3</strain>
    </source>
</reference>
<evidence type="ECO:0000256" key="4">
    <source>
        <dbReference type="ARBA" id="ARBA00022989"/>
    </source>
</evidence>
<dbReference type="Pfam" id="PF17200">
    <property type="entry name" value="sCache_2"/>
    <property type="match status" value="1"/>
</dbReference>
<dbReference type="InterPro" id="IPR033480">
    <property type="entry name" value="sCache_2"/>
</dbReference>
<dbReference type="Proteomes" id="UP001303946">
    <property type="component" value="Chromosome"/>
</dbReference>
<keyword evidence="5" id="KW-0472">Membrane</keyword>
<evidence type="ECO:0000256" key="3">
    <source>
        <dbReference type="ARBA" id="ARBA00022692"/>
    </source>
</evidence>
<keyword evidence="4" id="KW-1133">Transmembrane helix</keyword>
<sequence>MNSKRFFCAAMVAVGFMVSGVQAQTSGTKDEAKAMVDAAVDHVKKVGPEKAFKDFTSDPTWKKKDLYVMAYDNKGTVVGHGANEKLIGKNLIEMKDPNGVMVVAELTKMATTKGEGWVDYSWPHPQTKKLEDKSTYVRKLSNFDGWVGVGTYR</sequence>
<dbReference type="EMBL" id="CP136336">
    <property type="protein sequence ID" value="WOB10101.1"/>
    <property type="molecule type" value="Genomic_DNA"/>
</dbReference>
<dbReference type="Gene3D" id="3.30.450.20">
    <property type="entry name" value="PAS domain"/>
    <property type="match status" value="1"/>
</dbReference>